<evidence type="ECO:0000256" key="1">
    <source>
        <dbReference type="SAM" id="MobiDB-lite"/>
    </source>
</evidence>
<dbReference type="InterPro" id="IPR003675">
    <property type="entry name" value="Rce1/LyrA-like_dom"/>
</dbReference>
<feature type="region of interest" description="Disordered" evidence="1">
    <location>
        <begin position="341"/>
        <end position="360"/>
    </location>
</feature>
<evidence type="ECO:0000313" key="5">
    <source>
        <dbReference type="Proteomes" id="UP000680866"/>
    </source>
</evidence>
<dbReference type="AlphaFoldDB" id="A0A810MQW5"/>
<feature type="transmembrane region" description="Helical" evidence="2">
    <location>
        <begin position="265"/>
        <end position="288"/>
    </location>
</feature>
<feature type="transmembrane region" description="Helical" evidence="2">
    <location>
        <begin position="209"/>
        <end position="227"/>
    </location>
</feature>
<evidence type="ECO:0000259" key="3">
    <source>
        <dbReference type="Pfam" id="PF02517"/>
    </source>
</evidence>
<feature type="compositionally biased region" description="Pro residues" evidence="1">
    <location>
        <begin position="374"/>
        <end position="420"/>
    </location>
</feature>
<keyword evidence="5" id="KW-1185">Reference proteome</keyword>
<reference evidence="4" key="1">
    <citation type="submission" date="2020-08" db="EMBL/GenBank/DDBJ databases">
        <title>Whole genome shotgun sequence of Polymorphospora rubra NBRC 101157.</title>
        <authorList>
            <person name="Komaki H."/>
            <person name="Tamura T."/>
        </authorList>
    </citation>
    <scope>NUCLEOTIDE SEQUENCE</scope>
    <source>
        <strain evidence="4">NBRC 101157</strain>
    </source>
</reference>
<dbReference type="Proteomes" id="UP000680866">
    <property type="component" value="Chromosome"/>
</dbReference>
<dbReference type="RefSeq" id="WP_246568831.1">
    <property type="nucleotide sequence ID" value="NZ_AP023359.1"/>
</dbReference>
<feature type="transmembrane region" description="Helical" evidence="2">
    <location>
        <begin position="110"/>
        <end position="134"/>
    </location>
</feature>
<gene>
    <name evidence="4" type="ORF">Prubr_06380</name>
</gene>
<feature type="transmembrane region" description="Helical" evidence="2">
    <location>
        <begin position="70"/>
        <end position="90"/>
    </location>
</feature>
<feature type="transmembrane region" description="Helical" evidence="2">
    <location>
        <begin position="177"/>
        <end position="203"/>
    </location>
</feature>
<keyword evidence="2" id="KW-1133">Transmembrane helix</keyword>
<dbReference type="EMBL" id="AP023359">
    <property type="protein sequence ID" value="BCJ63617.1"/>
    <property type="molecule type" value="Genomic_DNA"/>
</dbReference>
<evidence type="ECO:0000256" key="2">
    <source>
        <dbReference type="SAM" id="Phobius"/>
    </source>
</evidence>
<proteinExistence type="predicted"/>
<dbReference type="PANTHER" id="PTHR39430:SF1">
    <property type="entry name" value="PROTEASE"/>
    <property type="match status" value="1"/>
</dbReference>
<keyword evidence="2" id="KW-0472">Membrane</keyword>
<feature type="region of interest" description="Disordered" evidence="1">
    <location>
        <begin position="367"/>
        <end position="451"/>
    </location>
</feature>
<feature type="transmembrane region" description="Helical" evidence="2">
    <location>
        <begin position="23"/>
        <end position="50"/>
    </location>
</feature>
<sequence length="451" mass="46811">MPPPGVAYHRLARTTRHRWWRPVLGTLLLIAGFLVFNCLLLAAAEVIGTLTDRPRDADGLPDLGPMPDTALLLLSIAVALPVVYFAAWAVQRRRPGTVSSVTGRLRWRWLGVCVLVAVPAVGVLLFGASGLAAVTGDDVDLALGGWVGWPTFLAGLAMVLLLVPFQAAAEEYVFRGWLLQAVGAFMRNPWPAIGFQALLFAAAHGWGTTWGFASLTVMGVVTGWLTIRTGGLEAAVALHVVNNVVAFGFSAAAGTLEADETLADAPWQLAVVDAAVSVGFALVVLWLAGRRGLTTLASPALLEAPVRPRATPPAVPTYPAPGVGYPPGMAYPPPSTGYPPPGVTYPPPSTGYPPPLPGQVYPPPLPGQLYPWPTAQPHPWPAAQPHPWPVQPPAGPVGPGGQPPTGSPGSVPPGLMPPGPHVAHPAAEQVAPDRPDGAGNTGAGPDRPVAS</sequence>
<dbReference type="GO" id="GO:0080120">
    <property type="term" value="P:CAAX-box protein maturation"/>
    <property type="evidence" value="ECO:0007669"/>
    <property type="project" value="UniProtKB-ARBA"/>
</dbReference>
<keyword evidence="2" id="KW-0812">Transmembrane</keyword>
<protein>
    <recommendedName>
        <fullName evidence="3">CAAX prenyl protease 2/Lysostaphin resistance protein A-like domain-containing protein</fullName>
    </recommendedName>
</protein>
<feature type="transmembrane region" description="Helical" evidence="2">
    <location>
        <begin position="146"/>
        <end position="165"/>
    </location>
</feature>
<dbReference type="KEGG" id="pry:Prubr_06380"/>
<dbReference type="GO" id="GO:0004175">
    <property type="term" value="F:endopeptidase activity"/>
    <property type="evidence" value="ECO:0007669"/>
    <property type="project" value="UniProtKB-ARBA"/>
</dbReference>
<dbReference type="PANTHER" id="PTHR39430">
    <property type="entry name" value="MEMBRANE-ASSOCIATED PROTEASE-RELATED"/>
    <property type="match status" value="1"/>
</dbReference>
<feature type="transmembrane region" description="Helical" evidence="2">
    <location>
        <begin position="234"/>
        <end position="253"/>
    </location>
</feature>
<dbReference type="Pfam" id="PF02517">
    <property type="entry name" value="Rce1-like"/>
    <property type="match status" value="1"/>
</dbReference>
<name>A0A810MQW5_9ACTN</name>
<feature type="domain" description="CAAX prenyl protease 2/Lysostaphin resistance protein A-like" evidence="3">
    <location>
        <begin position="156"/>
        <end position="245"/>
    </location>
</feature>
<evidence type="ECO:0000313" key="4">
    <source>
        <dbReference type="EMBL" id="BCJ63617.1"/>
    </source>
</evidence>
<organism evidence="4 5">
    <name type="scientific">Polymorphospora rubra</name>
    <dbReference type="NCBI Taxonomy" id="338584"/>
    <lineage>
        <taxon>Bacteria</taxon>
        <taxon>Bacillati</taxon>
        <taxon>Actinomycetota</taxon>
        <taxon>Actinomycetes</taxon>
        <taxon>Micromonosporales</taxon>
        <taxon>Micromonosporaceae</taxon>
        <taxon>Polymorphospora</taxon>
    </lineage>
</organism>
<accession>A0A810MQW5</accession>